<keyword evidence="2" id="KW-1185">Reference proteome</keyword>
<comment type="caution">
    <text evidence="1">The sequence shown here is derived from an EMBL/GenBank/DDBJ whole genome shotgun (WGS) entry which is preliminary data.</text>
</comment>
<dbReference type="EMBL" id="JALNMH010000004">
    <property type="protein sequence ID" value="MCK7593225.1"/>
    <property type="molecule type" value="Genomic_DNA"/>
</dbReference>
<name>A0ABT0GFA0_9GAMM</name>
<dbReference type="Proteomes" id="UP001431449">
    <property type="component" value="Unassembled WGS sequence"/>
</dbReference>
<dbReference type="InterPro" id="IPR045584">
    <property type="entry name" value="Pilin-like"/>
</dbReference>
<dbReference type="InterPro" id="IPR031982">
    <property type="entry name" value="PilE-like"/>
</dbReference>
<accession>A0ABT0GFA0</accession>
<dbReference type="Gene3D" id="3.30.700.10">
    <property type="entry name" value="Glycoprotein, Type 4 Pilin"/>
    <property type="match status" value="1"/>
</dbReference>
<gene>
    <name evidence="1" type="ORF">M0G41_06020</name>
</gene>
<reference evidence="1" key="1">
    <citation type="submission" date="2022-04" db="EMBL/GenBank/DDBJ databases">
        <title>Lysobacter sp. CAU 1642 isolated from sea sand.</title>
        <authorList>
            <person name="Kim W."/>
        </authorList>
    </citation>
    <scope>NUCLEOTIDE SEQUENCE</scope>
    <source>
        <strain evidence="1">CAU 1642</strain>
    </source>
</reference>
<evidence type="ECO:0000313" key="1">
    <source>
        <dbReference type="EMBL" id="MCK7593225.1"/>
    </source>
</evidence>
<dbReference type="Pfam" id="PF16732">
    <property type="entry name" value="ComP_DUS"/>
    <property type="match status" value="1"/>
</dbReference>
<dbReference type="SUPFAM" id="SSF54523">
    <property type="entry name" value="Pili subunits"/>
    <property type="match status" value="1"/>
</dbReference>
<protein>
    <submittedName>
        <fullName evidence="1">Type IV pilin protein</fullName>
    </submittedName>
</protein>
<organism evidence="1 2">
    <name type="scientific">Pseudomarimonas salicorniae</name>
    <dbReference type="NCBI Taxonomy" id="2933270"/>
    <lineage>
        <taxon>Bacteria</taxon>
        <taxon>Pseudomonadati</taxon>
        <taxon>Pseudomonadota</taxon>
        <taxon>Gammaproteobacteria</taxon>
        <taxon>Lysobacterales</taxon>
        <taxon>Lysobacteraceae</taxon>
        <taxon>Pseudomarimonas</taxon>
    </lineage>
</organism>
<sequence length="119" mass="12849">MPAYNEQVRRTRRTTATGELLSVAQGLERFHTVNNTYVATAGDATAVPPTSDSNALCDRVLDFYTVSCETITRNTFEVRAAPTGAQADDKCGTFTLTQAGVKGLVDADPGITTENCDWR</sequence>
<proteinExistence type="predicted"/>
<evidence type="ECO:0000313" key="2">
    <source>
        <dbReference type="Proteomes" id="UP001431449"/>
    </source>
</evidence>